<dbReference type="InterPro" id="IPR018392">
    <property type="entry name" value="LysM"/>
</dbReference>
<sequence length="117" mass="13378">MNNRKRKGNSKSRNNGLKNFAVILVLAAVVGLIIFRITAQPANADSNDTSSRYKYYTSVCVESGDSLWSIAEEYITVDYENIYEYIEEVKEMNHLHSDFLKSGTRLCIPYYSSDYKA</sequence>
<dbReference type="KEGG" id="whj:H9Q79_04750"/>
<evidence type="ECO:0000313" key="2">
    <source>
        <dbReference type="EMBL" id="QNM09603.1"/>
    </source>
</evidence>
<dbReference type="RefSeq" id="WP_118644500.1">
    <property type="nucleotide sequence ID" value="NZ_CP060635.1"/>
</dbReference>
<proteinExistence type="predicted"/>
<dbReference type="PROSITE" id="PS51782">
    <property type="entry name" value="LYSM"/>
    <property type="match status" value="1"/>
</dbReference>
<dbReference type="Pfam" id="PF01476">
    <property type="entry name" value="LysM"/>
    <property type="match status" value="1"/>
</dbReference>
<dbReference type="SUPFAM" id="SSF54106">
    <property type="entry name" value="LysM domain"/>
    <property type="match status" value="1"/>
</dbReference>
<organism evidence="2 3">
    <name type="scientific">Wansuia hejianensis</name>
    <dbReference type="NCBI Taxonomy" id="2763667"/>
    <lineage>
        <taxon>Bacteria</taxon>
        <taxon>Bacillati</taxon>
        <taxon>Bacillota</taxon>
        <taxon>Clostridia</taxon>
        <taxon>Lachnospirales</taxon>
        <taxon>Lachnospiraceae</taxon>
        <taxon>Wansuia</taxon>
    </lineage>
</organism>
<reference evidence="2 3" key="1">
    <citation type="submission" date="2020-08" db="EMBL/GenBank/DDBJ databases">
        <authorList>
            <person name="Liu C."/>
            <person name="Sun Q."/>
        </authorList>
    </citation>
    <scope>NUCLEOTIDE SEQUENCE [LARGE SCALE GENOMIC DNA]</scope>
    <source>
        <strain evidence="2 3">NSJ-29</strain>
    </source>
</reference>
<dbReference type="AlphaFoldDB" id="A0A7G9GFM1"/>
<protein>
    <submittedName>
        <fullName evidence="2">LysM peptidoglycan-binding domain-containing protein</fullName>
    </submittedName>
</protein>
<feature type="domain" description="LysM" evidence="1">
    <location>
        <begin position="57"/>
        <end position="108"/>
    </location>
</feature>
<dbReference type="InterPro" id="IPR036779">
    <property type="entry name" value="LysM_dom_sf"/>
</dbReference>
<dbReference type="Gene3D" id="3.10.350.10">
    <property type="entry name" value="LysM domain"/>
    <property type="match status" value="1"/>
</dbReference>
<gene>
    <name evidence="2" type="ORF">H9Q79_04750</name>
</gene>
<dbReference type="CDD" id="cd00118">
    <property type="entry name" value="LysM"/>
    <property type="match status" value="1"/>
</dbReference>
<dbReference type="EMBL" id="CP060635">
    <property type="protein sequence ID" value="QNM09603.1"/>
    <property type="molecule type" value="Genomic_DNA"/>
</dbReference>
<accession>A0A7G9GFM1</accession>
<evidence type="ECO:0000259" key="1">
    <source>
        <dbReference type="PROSITE" id="PS51782"/>
    </source>
</evidence>
<evidence type="ECO:0000313" key="3">
    <source>
        <dbReference type="Proteomes" id="UP000515860"/>
    </source>
</evidence>
<dbReference type="Proteomes" id="UP000515860">
    <property type="component" value="Chromosome"/>
</dbReference>
<keyword evidence="3" id="KW-1185">Reference proteome</keyword>
<name>A0A7G9GFM1_9FIRM</name>